<dbReference type="InterPro" id="IPR017868">
    <property type="entry name" value="Filamin/ABP280_repeat-like"/>
</dbReference>
<comment type="caution">
    <text evidence="4">The sequence shown here is derived from an EMBL/GenBank/DDBJ whole genome shotgun (WGS) entry which is preliminary data.</text>
</comment>
<gene>
    <name evidence="4" type="ORF">DERF_009579</name>
</gene>
<proteinExistence type="predicted"/>
<dbReference type="GO" id="GO:0030036">
    <property type="term" value="P:actin cytoskeleton organization"/>
    <property type="evidence" value="ECO:0007669"/>
    <property type="project" value="InterPro"/>
</dbReference>
<dbReference type="PANTHER" id="PTHR38537:SF8">
    <property type="entry name" value="FILAMIN-A"/>
    <property type="match status" value="1"/>
</dbReference>
<evidence type="ECO:0000259" key="3">
    <source>
        <dbReference type="PROSITE" id="PS50021"/>
    </source>
</evidence>
<keyword evidence="5" id="KW-1185">Reference proteome</keyword>
<feature type="domain" description="Calponin-homology (CH)" evidence="3">
    <location>
        <begin position="40"/>
        <end position="143"/>
    </location>
</feature>
<dbReference type="PROSITE" id="PS50194">
    <property type="entry name" value="FILAMIN_REPEAT"/>
    <property type="match status" value="1"/>
</dbReference>
<dbReference type="PROSITE" id="PS50021">
    <property type="entry name" value="CH"/>
    <property type="match status" value="1"/>
</dbReference>
<evidence type="ECO:0000313" key="4">
    <source>
        <dbReference type="EMBL" id="KAH9511108.1"/>
    </source>
</evidence>
<dbReference type="SUPFAM" id="SSF81296">
    <property type="entry name" value="E set domains"/>
    <property type="match status" value="1"/>
</dbReference>
<evidence type="ECO:0000256" key="1">
    <source>
        <dbReference type="ARBA" id="ARBA00022737"/>
    </source>
</evidence>
<dbReference type="Pfam" id="PF00307">
    <property type="entry name" value="CH"/>
    <property type="match status" value="1"/>
</dbReference>
<dbReference type="InterPro" id="IPR001715">
    <property type="entry name" value="CH_dom"/>
</dbReference>
<dbReference type="Proteomes" id="UP000790347">
    <property type="component" value="Unassembled WGS sequence"/>
</dbReference>
<organism evidence="4 5">
    <name type="scientific">Dermatophagoides farinae</name>
    <name type="common">American house dust mite</name>
    <dbReference type="NCBI Taxonomy" id="6954"/>
    <lineage>
        <taxon>Eukaryota</taxon>
        <taxon>Metazoa</taxon>
        <taxon>Ecdysozoa</taxon>
        <taxon>Arthropoda</taxon>
        <taxon>Chelicerata</taxon>
        <taxon>Arachnida</taxon>
        <taxon>Acari</taxon>
        <taxon>Acariformes</taxon>
        <taxon>Sarcoptiformes</taxon>
        <taxon>Astigmata</taxon>
        <taxon>Psoroptidia</taxon>
        <taxon>Analgoidea</taxon>
        <taxon>Pyroglyphidae</taxon>
        <taxon>Dermatophagoidinae</taxon>
        <taxon>Dermatophagoides</taxon>
    </lineage>
</organism>
<reference evidence="4" key="1">
    <citation type="submission" date="2013-05" db="EMBL/GenBank/DDBJ databases">
        <authorList>
            <person name="Yim A.K.Y."/>
            <person name="Chan T.F."/>
            <person name="Ji K.M."/>
            <person name="Liu X.Y."/>
            <person name="Zhou J.W."/>
            <person name="Li R.Q."/>
            <person name="Yang K.Y."/>
            <person name="Li J."/>
            <person name="Li M."/>
            <person name="Law P.T.W."/>
            <person name="Wu Y.L."/>
            <person name="Cai Z.L."/>
            <person name="Qin H."/>
            <person name="Bao Y."/>
            <person name="Leung R.K.K."/>
            <person name="Ng P.K.S."/>
            <person name="Zou J."/>
            <person name="Zhong X.J."/>
            <person name="Ran P.X."/>
            <person name="Zhong N.S."/>
            <person name="Liu Z.G."/>
            <person name="Tsui S.K.W."/>
        </authorList>
    </citation>
    <scope>NUCLEOTIDE SEQUENCE</scope>
    <source>
        <strain evidence="4">Derf</strain>
        <tissue evidence="4">Whole organism</tissue>
    </source>
</reference>
<accession>A0A922HX86</accession>
<evidence type="ECO:0000313" key="5">
    <source>
        <dbReference type="Proteomes" id="UP000790347"/>
    </source>
</evidence>
<dbReference type="InterPro" id="IPR014756">
    <property type="entry name" value="Ig_E-set"/>
</dbReference>
<reference evidence="4" key="2">
    <citation type="journal article" date="2022" name="Res Sq">
        <title>Comparative Genomics Reveals Insights into the Divergent Evolution of Astigmatic Mites and Household Pest Adaptations.</title>
        <authorList>
            <person name="Xiong Q."/>
            <person name="Wan A.T.-Y."/>
            <person name="Liu X.-Y."/>
            <person name="Fung C.S.-H."/>
            <person name="Xiao X."/>
            <person name="Malainual N."/>
            <person name="Hou J."/>
            <person name="Wang L."/>
            <person name="Wang M."/>
            <person name="Yang K."/>
            <person name="Cui Y."/>
            <person name="Leung E."/>
            <person name="Nong W."/>
            <person name="Shin S.-K."/>
            <person name="Au S."/>
            <person name="Jeong K.Y."/>
            <person name="Chew F.T."/>
            <person name="Hui J."/>
            <person name="Leung T.F."/>
            <person name="Tungtrongchitr A."/>
            <person name="Zhong N."/>
            <person name="Liu Z."/>
            <person name="Tsui S."/>
        </authorList>
    </citation>
    <scope>NUCLEOTIDE SEQUENCE</scope>
    <source>
        <strain evidence="4">Derf</strain>
        <tissue evidence="4">Whole organism</tissue>
    </source>
</reference>
<dbReference type="InterPro" id="IPR013783">
    <property type="entry name" value="Ig-like_fold"/>
</dbReference>
<keyword evidence="1" id="KW-0677">Repeat</keyword>
<sequence>MSSSNSFNDRRQLNRYYNAKQIDSSSELIIEIQLDSLIKQSRQNGLMEWLQQQLPLAPFKPNNFNTDWRDGIRLCALCEQIVSGCCPRYDLLNPNNYVNNLKLALCLIRNNLNIQTDLNVKEIYECKNDAKLIHLLFRMKMVHTKAMLKSNDIRTKQSKRWENQKISKAKYLESYDQFFNNCKIKGMGITLGVRSRRSRFSIYFASSYPLDQCSFIIEILGPIGSFCSEKIEINNCSRRLQNSLNVIGQYFCHDEMIQNLTMKAAMKIKFHRMNLKIPFFCELMDDHILITYIPLYAGEHQISVIWQGQHIFGSPYYAMIEETEYLQQESNEIGPKFIPGIQYPLCLLQTDQEYGLDEIGTVIRKKTLRKSIIIKGKKYDYYTYLERLQKSRQFECSITNVNDNSLKNVKISIKHNKQSMSISDSSRTSSFYSGESECCCSPEPIKHESLPEDPMGNENEIIKNEQSEIATAEKSNRIRSKFFQLRKLRSHKSSLNENSLNNEFNVMAKKLKGKLRFHKKT</sequence>
<dbReference type="InterPro" id="IPR044801">
    <property type="entry name" value="Filamin"/>
</dbReference>
<dbReference type="GO" id="GO:0051015">
    <property type="term" value="F:actin filament binding"/>
    <property type="evidence" value="ECO:0007669"/>
    <property type="project" value="InterPro"/>
</dbReference>
<dbReference type="InterPro" id="IPR036872">
    <property type="entry name" value="CH_dom_sf"/>
</dbReference>
<dbReference type="PANTHER" id="PTHR38537">
    <property type="entry name" value="JITTERBUG, ISOFORM N"/>
    <property type="match status" value="1"/>
</dbReference>
<name>A0A922HX86_DERFA</name>
<dbReference type="AlphaFoldDB" id="A0A922HX86"/>
<dbReference type="SMART" id="SM00033">
    <property type="entry name" value="CH"/>
    <property type="match status" value="1"/>
</dbReference>
<dbReference type="Gene3D" id="2.60.40.10">
    <property type="entry name" value="Immunoglobulins"/>
    <property type="match status" value="1"/>
</dbReference>
<feature type="repeat" description="Filamin" evidence="2">
    <location>
        <begin position="285"/>
        <end position="320"/>
    </location>
</feature>
<dbReference type="EMBL" id="ASGP02000004">
    <property type="protein sequence ID" value="KAH9511108.1"/>
    <property type="molecule type" value="Genomic_DNA"/>
</dbReference>
<dbReference type="Gene3D" id="1.10.418.10">
    <property type="entry name" value="Calponin-like domain"/>
    <property type="match status" value="1"/>
</dbReference>
<evidence type="ECO:0000256" key="2">
    <source>
        <dbReference type="PROSITE-ProRule" id="PRU00087"/>
    </source>
</evidence>
<dbReference type="SUPFAM" id="SSF47576">
    <property type="entry name" value="Calponin-homology domain, CH-domain"/>
    <property type="match status" value="1"/>
</dbReference>
<protein>
    <recommendedName>
        <fullName evidence="3">Calponin-homology (CH) domain-containing protein</fullName>
    </recommendedName>
</protein>